<dbReference type="Gene3D" id="3.40.50.1820">
    <property type="entry name" value="alpha/beta hydrolase"/>
    <property type="match status" value="1"/>
</dbReference>
<comment type="caution">
    <text evidence="5">The sequence shown here is derived from an EMBL/GenBank/DDBJ whole genome shotgun (WGS) entry which is preliminary data.</text>
</comment>
<evidence type="ECO:0000256" key="3">
    <source>
        <dbReference type="PROSITE-ProRule" id="PRU10038"/>
    </source>
</evidence>
<proteinExistence type="inferred from homology"/>
<evidence type="ECO:0000313" key="5">
    <source>
        <dbReference type="EMBL" id="MBO2447531.1"/>
    </source>
</evidence>
<dbReference type="AlphaFoldDB" id="A0A939T1G5"/>
<dbReference type="InterPro" id="IPR029058">
    <property type="entry name" value="AB_hydrolase_fold"/>
</dbReference>
<evidence type="ECO:0000313" key="6">
    <source>
        <dbReference type="Proteomes" id="UP000669179"/>
    </source>
</evidence>
<dbReference type="EMBL" id="JAGEOJ010000004">
    <property type="protein sequence ID" value="MBO2447531.1"/>
    <property type="molecule type" value="Genomic_DNA"/>
</dbReference>
<accession>A0A939T1G5</accession>
<dbReference type="SUPFAM" id="SSF53474">
    <property type="entry name" value="alpha/beta-Hydrolases"/>
    <property type="match status" value="1"/>
</dbReference>
<dbReference type="Proteomes" id="UP000669179">
    <property type="component" value="Unassembled WGS sequence"/>
</dbReference>
<evidence type="ECO:0000259" key="4">
    <source>
        <dbReference type="Pfam" id="PF07859"/>
    </source>
</evidence>
<protein>
    <submittedName>
        <fullName evidence="5">Alpha/beta hydrolase</fullName>
    </submittedName>
</protein>
<feature type="domain" description="Alpha/beta hydrolase fold-3" evidence="4">
    <location>
        <begin position="78"/>
        <end position="282"/>
    </location>
</feature>
<comment type="similarity">
    <text evidence="1">Belongs to the 'GDXG' lipolytic enzyme family.</text>
</comment>
<evidence type="ECO:0000256" key="1">
    <source>
        <dbReference type="ARBA" id="ARBA00010515"/>
    </source>
</evidence>
<dbReference type="PROSITE" id="PS01174">
    <property type="entry name" value="LIPASE_GDXG_SER"/>
    <property type="match status" value="1"/>
</dbReference>
<dbReference type="GO" id="GO:0016787">
    <property type="term" value="F:hydrolase activity"/>
    <property type="evidence" value="ECO:0007669"/>
    <property type="project" value="UniProtKB-KW"/>
</dbReference>
<dbReference type="PANTHER" id="PTHR48081">
    <property type="entry name" value="AB HYDROLASE SUPERFAMILY PROTEIN C4A8.06C"/>
    <property type="match status" value="1"/>
</dbReference>
<dbReference type="FunFam" id="3.40.50.1820:FF:000089">
    <property type="entry name" value="Alpha/beta hydrolase"/>
    <property type="match status" value="1"/>
</dbReference>
<dbReference type="InterPro" id="IPR050300">
    <property type="entry name" value="GDXG_lipolytic_enzyme"/>
</dbReference>
<dbReference type="InterPro" id="IPR033140">
    <property type="entry name" value="Lipase_GDXG_put_SER_AS"/>
</dbReference>
<organism evidence="5 6">
    <name type="scientific">Actinomadura barringtoniae</name>
    <dbReference type="NCBI Taxonomy" id="1427535"/>
    <lineage>
        <taxon>Bacteria</taxon>
        <taxon>Bacillati</taxon>
        <taxon>Actinomycetota</taxon>
        <taxon>Actinomycetes</taxon>
        <taxon>Streptosporangiales</taxon>
        <taxon>Thermomonosporaceae</taxon>
        <taxon>Actinomadura</taxon>
    </lineage>
</organism>
<keyword evidence="6" id="KW-1185">Reference proteome</keyword>
<keyword evidence="2 5" id="KW-0378">Hydrolase</keyword>
<sequence>MPLHPQAAEFLDMLHSWDAFNLPEPTIDEMRRLTDLAGFAERRELPQVTDLAVAGAGGPIRVRLYRPPAAPGVAPPALIYLHGGGWVLGGLDHVDVGCRELAARVGCVVLSVDYRLAPEHRFPAAVEDAWAVTAAAVRDAARFGVDPGAVAVAGDSAGGNLAAVVALLARDRGLHLAHQLLIYPVTDTAMNTPSHRAFATGYGLDGEGLGRFMKLYRGSADPADPRIAPLRAPVLSGLAPATVITAEYDILRDEGEAYARRLAEAGVEVELRRFEGMVHSFFLMPEIFDSGAEAQELAVRRLRAAFDHAISGEAGAA</sequence>
<reference evidence="5" key="1">
    <citation type="submission" date="2021-03" db="EMBL/GenBank/DDBJ databases">
        <authorList>
            <person name="Kanchanasin P."/>
            <person name="Saeng-In P."/>
            <person name="Phongsopitanun W."/>
            <person name="Yuki M."/>
            <person name="Kudo T."/>
            <person name="Ohkuma M."/>
            <person name="Tanasupawat S."/>
        </authorList>
    </citation>
    <scope>NUCLEOTIDE SEQUENCE</scope>
    <source>
        <strain evidence="5">GKU 128</strain>
    </source>
</reference>
<name>A0A939T1G5_9ACTN</name>
<feature type="active site" evidence="3">
    <location>
        <position position="156"/>
    </location>
</feature>
<dbReference type="PANTHER" id="PTHR48081:SF8">
    <property type="entry name" value="ALPHA_BETA HYDROLASE FOLD-3 DOMAIN-CONTAINING PROTEIN-RELATED"/>
    <property type="match status" value="1"/>
</dbReference>
<dbReference type="InterPro" id="IPR013094">
    <property type="entry name" value="AB_hydrolase_3"/>
</dbReference>
<evidence type="ECO:0000256" key="2">
    <source>
        <dbReference type="ARBA" id="ARBA00022801"/>
    </source>
</evidence>
<gene>
    <name evidence="5" type="ORF">J4573_10570</name>
</gene>
<dbReference type="RefSeq" id="WP_208255175.1">
    <property type="nucleotide sequence ID" value="NZ_JAGEOJ010000004.1"/>
</dbReference>
<dbReference type="Pfam" id="PF07859">
    <property type="entry name" value="Abhydrolase_3"/>
    <property type="match status" value="1"/>
</dbReference>